<evidence type="ECO:0000256" key="2">
    <source>
        <dbReference type="SAM" id="SignalP"/>
    </source>
</evidence>
<reference evidence="3 4" key="1">
    <citation type="journal article" date="2012" name="J. Bacteriol.">
        <title>Genome sequence of an alkane-degrading bacterium, Alcanivorax pacificus type strain W11-5, isolated from deep sea sediment.</title>
        <authorList>
            <person name="Lai Q."/>
            <person name="Shao Z."/>
        </authorList>
    </citation>
    <scope>NUCLEOTIDE SEQUENCE [LARGE SCALE GENOMIC DNA]</scope>
    <source>
        <strain evidence="3 4">W11-5</strain>
    </source>
</reference>
<keyword evidence="2" id="KW-0732">Signal</keyword>
<feature type="region of interest" description="Disordered" evidence="1">
    <location>
        <begin position="563"/>
        <end position="584"/>
    </location>
</feature>
<dbReference type="OrthoDB" id="33879at2"/>
<dbReference type="KEGG" id="apac:S7S_07545"/>
<dbReference type="AlphaFoldDB" id="A0A0B4XMP3"/>
<evidence type="ECO:0000313" key="3">
    <source>
        <dbReference type="EMBL" id="AJD47925.1"/>
    </source>
</evidence>
<protein>
    <submittedName>
        <fullName evidence="3">Uncharacterized protein</fullName>
    </submittedName>
</protein>
<dbReference type="RefSeq" id="WP_008735656.1">
    <property type="nucleotide sequence ID" value="NZ_CP004387.1"/>
</dbReference>
<dbReference type="Gene3D" id="2.40.160.50">
    <property type="entry name" value="membrane protein fhac: a member of the omp85/tpsb transporter family"/>
    <property type="match status" value="1"/>
</dbReference>
<dbReference type="STRING" id="391936.S7S_07545"/>
<dbReference type="SUPFAM" id="SSF82171">
    <property type="entry name" value="DPP6 N-terminal domain-like"/>
    <property type="match status" value="1"/>
</dbReference>
<feature type="chain" id="PRO_5002111271" evidence="2">
    <location>
        <begin position="24"/>
        <end position="926"/>
    </location>
</feature>
<gene>
    <name evidence="3" type="ORF">S7S_07545</name>
</gene>
<name>A0A0B4XMP3_9GAMM</name>
<dbReference type="InterPro" id="IPR011042">
    <property type="entry name" value="6-blade_b-propeller_TolB-like"/>
</dbReference>
<accession>A0A0B4XMP3</accession>
<dbReference type="EMBL" id="CP004387">
    <property type="protein sequence ID" value="AJD47925.1"/>
    <property type="molecule type" value="Genomic_DNA"/>
</dbReference>
<proteinExistence type="predicted"/>
<dbReference type="Gene3D" id="2.120.10.30">
    <property type="entry name" value="TolB, C-terminal domain"/>
    <property type="match status" value="1"/>
</dbReference>
<organism evidence="3 4">
    <name type="scientific">Isoalcanivorax pacificus W11-5</name>
    <dbReference type="NCBI Taxonomy" id="391936"/>
    <lineage>
        <taxon>Bacteria</taxon>
        <taxon>Pseudomonadati</taxon>
        <taxon>Pseudomonadota</taxon>
        <taxon>Gammaproteobacteria</taxon>
        <taxon>Oceanospirillales</taxon>
        <taxon>Alcanivoracaceae</taxon>
        <taxon>Isoalcanivorax</taxon>
    </lineage>
</organism>
<evidence type="ECO:0000256" key="1">
    <source>
        <dbReference type="SAM" id="MobiDB-lite"/>
    </source>
</evidence>
<sequence length="926" mass="103185">MLSRPVTRLLATLALTLPLGSYANPPQNPLSVGWRDNGRHWQSIETEQVRIHYLSGNEAQARYAAAIAAQAHQRLTDTLQWQPRDKPELVLTDDYDLANGWATALPFAQSRLYLSPSDGFDTLENSDDWLSTLITHEYTHVIHLDKGDRTPLRLRSLFGRFALLFPNQFQPGFMIEGLAVHQESDAATGTGRAYSALYAGEMQAQADAGLRSISQVSVTNRRWPSGDGYLYGAFFMRFLSEQYGEDSILRLIDQYSGNLVPFSLNSTARQIYGKDFRALWQEYQTWLRAHFPAQAQQGLPGRALTTHGLNSFPPVARGNALYRIHSDGHGRQSLMRYQQGAAPERVTRVRDAGLFDVDANGRVIMASLRPRRENRLWSDLYLYDGHWQRLTIDGRYREARWLPDGGLLARQQQDGLFALHQLDARGHLQHILWQGGQGDVLGQFALAPDGASIVAAFKPANRSWQLARITLADGQLTLLTDNGNLQGEPSFAADGSLLFSADYDGRFDLYRRDQAGHITRLTDVSTGAFTPVQTADGTLYYQGLSASGYDLWAVQDPGTTTLPAIKPARRLTPPPAVATSAPTRYRPTSARPRWWLPVFAATEDSTQVGVSTGGSDALGQHSYGLTLFYETRSEEPGGLLGYQYSNRWQLLLERALSFSTADDQVQRVRASDSASLTRLNLWNAFDDRLGLHANVFYEQDSDRYRRTGVPPRRDIGRGLAGLALVFDNTEQFRYSISPAAGRQIALVAETNEAIDSDYSGEVYTLDWREYVHLGASHVLALRAAGAWGTERPKPIVLSDQPVDPNAWFGRDRYLLRGYPDDEIFGRRIAVGSAEWRFPLARIQRNWHTYPLGLRDLHGALFADTGAAWNEVDYGLNGKQLTGVGAELTTELVLGYQLVLPVRVGVARGLDEELGETRAYVSIGASF</sequence>
<dbReference type="Proteomes" id="UP000006764">
    <property type="component" value="Chromosome"/>
</dbReference>
<keyword evidence="4" id="KW-1185">Reference proteome</keyword>
<evidence type="ECO:0000313" key="4">
    <source>
        <dbReference type="Proteomes" id="UP000006764"/>
    </source>
</evidence>
<dbReference type="HOGENOM" id="CLU_012701_0_0_6"/>
<feature type="signal peptide" evidence="2">
    <location>
        <begin position="1"/>
        <end position="23"/>
    </location>
</feature>